<keyword evidence="2" id="KW-1133">Transmembrane helix</keyword>
<protein>
    <submittedName>
        <fullName evidence="3">Uncharacterized protein</fullName>
    </submittedName>
</protein>
<accession>A0ABN8SC37</accession>
<name>A0ABN8SC37_9CNID</name>
<evidence type="ECO:0000313" key="4">
    <source>
        <dbReference type="Proteomes" id="UP001159405"/>
    </source>
</evidence>
<comment type="caution">
    <text evidence="3">The sequence shown here is derived from an EMBL/GenBank/DDBJ whole genome shotgun (WGS) entry which is preliminary data.</text>
</comment>
<evidence type="ECO:0000313" key="3">
    <source>
        <dbReference type="EMBL" id="CAH3187770.1"/>
    </source>
</evidence>
<dbReference type="EMBL" id="CALNXK010000567">
    <property type="protein sequence ID" value="CAH3187770.1"/>
    <property type="molecule type" value="Genomic_DNA"/>
</dbReference>
<feature type="region of interest" description="Disordered" evidence="1">
    <location>
        <begin position="143"/>
        <end position="172"/>
    </location>
</feature>
<reference evidence="3 4" key="1">
    <citation type="submission" date="2022-05" db="EMBL/GenBank/DDBJ databases">
        <authorList>
            <consortium name="Genoscope - CEA"/>
            <person name="William W."/>
        </authorList>
    </citation>
    <scope>NUCLEOTIDE SEQUENCE [LARGE SCALE GENOMIC DNA]</scope>
</reference>
<dbReference type="Proteomes" id="UP001159405">
    <property type="component" value="Unassembled WGS sequence"/>
</dbReference>
<keyword evidence="2" id="KW-0472">Membrane</keyword>
<feature type="non-terminal residue" evidence="3">
    <location>
        <position position="1"/>
    </location>
</feature>
<proteinExistence type="predicted"/>
<feature type="transmembrane region" description="Helical" evidence="2">
    <location>
        <begin position="199"/>
        <end position="222"/>
    </location>
</feature>
<keyword evidence="4" id="KW-1185">Reference proteome</keyword>
<gene>
    <name evidence="3" type="ORF">PLOB_00038204</name>
</gene>
<organism evidence="3 4">
    <name type="scientific">Porites lobata</name>
    <dbReference type="NCBI Taxonomy" id="104759"/>
    <lineage>
        <taxon>Eukaryota</taxon>
        <taxon>Metazoa</taxon>
        <taxon>Cnidaria</taxon>
        <taxon>Anthozoa</taxon>
        <taxon>Hexacorallia</taxon>
        <taxon>Scleractinia</taxon>
        <taxon>Fungiina</taxon>
        <taxon>Poritidae</taxon>
        <taxon>Porites</taxon>
    </lineage>
</organism>
<evidence type="ECO:0000256" key="1">
    <source>
        <dbReference type="SAM" id="MobiDB-lite"/>
    </source>
</evidence>
<keyword evidence="2" id="KW-0812">Transmembrane</keyword>
<feature type="transmembrane region" description="Helical" evidence="2">
    <location>
        <begin position="30"/>
        <end position="48"/>
    </location>
</feature>
<feature type="compositionally biased region" description="Polar residues" evidence="1">
    <location>
        <begin position="143"/>
        <end position="159"/>
    </location>
</feature>
<evidence type="ECO:0000256" key="2">
    <source>
        <dbReference type="SAM" id="Phobius"/>
    </source>
</evidence>
<sequence>LAVNNFLGKVILNVLSDFTELTKQTNKMSLLLVYTTVLTFLVCVGGNVCIIPQCNRNHVTEIIDCSTLGLHSVLYSSDTNNSTQLLLPHNHFQHFNICLLMAHLPMVKVIDLLDNDPLLCVDLARQRAPHGLTILSNCRNTIGRTPSSESNRNRTTTQPSDHRVTTTDKSSIKSTVINDPTKKHTALIAHKGKSSTTLVYIYCLISAILIIPVGIITIRWIMRCWKSRRQTRNSPPISLQLFPMNVDSDSDNDEENLIIVRASTSV</sequence>